<comment type="caution">
    <text evidence="3">The sequence shown here is derived from an EMBL/GenBank/DDBJ whole genome shotgun (WGS) entry which is preliminary data.</text>
</comment>
<dbReference type="RefSeq" id="XP_056473549.1">
    <property type="nucleotide sequence ID" value="XM_056617390.1"/>
</dbReference>
<dbReference type="GeneID" id="81356369"/>
<dbReference type="AlphaFoldDB" id="A0A9W9FCW1"/>
<protein>
    <recommendedName>
        <fullName evidence="5">Peroxisomal AMP binding enzyme</fullName>
    </recommendedName>
</protein>
<proteinExistence type="predicted"/>
<reference evidence="3" key="2">
    <citation type="journal article" date="2023" name="IMA Fungus">
        <title>Comparative genomic study of the Penicillium genus elucidates a diverse pangenome and 15 lateral gene transfer events.</title>
        <authorList>
            <person name="Petersen C."/>
            <person name="Sorensen T."/>
            <person name="Nielsen M.R."/>
            <person name="Sondergaard T.E."/>
            <person name="Sorensen J.L."/>
            <person name="Fitzpatrick D.A."/>
            <person name="Frisvad J.C."/>
            <person name="Nielsen K.L."/>
        </authorList>
    </citation>
    <scope>NUCLEOTIDE SEQUENCE</scope>
    <source>
        <strain evidence="3">IBT 30761</strain>
    </source>
</reference>
<keyword evidence="4" id="KW-1185">Reference proteome</keyword>
<dbReference type="CDD" id="cd05941">
    <property type="entry name" value="MCS"/>
    <property type="match status" value="1"/>
</dbReference>
<dbReference type="OrthoDB" id="2962993at2759"/>
<dbReference type="PANTHER" id="PTHR43201:SF15">
    <property type="entry name" value="AMP BINDING ENZYME, PUTATIVE (AFU_ORTHOLOGUE AFUA_6G11340)-RELATED"/>
    <property type="match status" value="1"/>
</dbReference>
<dbReference type="EMBL" id="JAPQKI010000005">
    <property type="protein sequence ID" value="KAJ5097895.1"/>
    <property type="molecule type" value="Genomic_DNA"/>
</dbReference>
<dbReference type="InterPro" id="IPR025110">
    <property type="entry name" value="AMP-bd_C"/>
</dbReference>
<sequence>MPVPELPIFVAAQQHAQNDPQRVAVVDSVKQQSFTFTQLLEDAAALRKGILEQLGLSDLNERRIAFLATGYDYVVTQWATWAAGGIAVPLCTSHPVPELLYVIEDSDPSLVIIHPAFEQIAPALRKGCSANVIFLGLDPLSRNDNPSLPSFSPSFPFNRRALMIYTSGTTSRPKGCVTTHENITVQATSLIKAWKYSASDYLIHVLPLHHIHGIVNGLVASLLSGTTVEMRPKFDPAEIWSRWQDRGSSTMFFAVPTIYSRLNDYFDANIRGTDKENAARAGVQALRLIVSGSAALPTPIKAKFSEISSQILLERYGMTEIGMALSCGLEVEKRIDGSVGWPLPGVEVRLTKDGRVIEEDDEEGMIEIKGGNVFIEYWRRPEATSSEFTSDGWFKTGDVAKRDTTGAYYIQGRASVDIIKSGGYKVSALEVERKMLALDSIQEVAVVGLADQEWGQRVAAVVKFREGSAPLELPALRAELKHDMAAYKVPTMLKVVNSIERNAMGKINKKILVQKYWPEKLPETPNTTSHE</sequence>
<accession>A0A9W9FCW1</accession>
<dbReference type="GO" id="GO:0031956">
    <property type="term" value="F:medium-chain fatty acid-CoA ligase activity"/>
    <property type="evidence" value="ECO:0007669"/>
    <property type="project" value="TreeGrafter"/>
</dbReference>
<dbReference type="InterPro" id="IPR020845">
    <property type="entry name" value="AMP-binding_CS"/>
</dbReference>
<dbReference type="Pfam" id="PF13193">
    <property type="entry name" value="AMP-binding_C"/>
    <property type="match status" value="1"/>
</dbReference>
<dbReference type="SUPFAM" id="SSF56801">
    <property type="entry name" value="Acetyl-CoA synthetase-like"/>
    <property type="match status" value="1"/>
</dbReference>
<dbReference type="Pfam" id="PF00501">
    <property type="entry name" value="AMP-binding"/>
    <property type="match status" value="1"/>
</dbReference>
<dbReference type="Gene3D" id="3.40.50.12780">
    <property type="entry name" value="N-terminal domain of ligase-like"/>
    <property type="match status" value="1"/>
</dbReference>
<dbReference type="Proteomes" id="UP001149074">
    <property type="component" value="Unassembled WGS sequence"/>
</dbReference>
<feature type="domain" description="AMP-dependent synthetase/ligase" evidence="1">
    <location>
        <begin position="13"/>
        <end position="378"/>
    </location>
</feature>
<evidence type="ECO:0000259" key="1">
    <source>
        <dbReference type="Pfam" id="PF00501"/>
    </source>
</evidence>
<dbReference type="PANTHER" id="PTHR43201">
    <property type="entry name" value="ACYL-COA SYNTHETASE"/>
    <property type="match status" value="1"/>
</dbReference>
<dbReference type="InterPro" id="IPR042099">
    <property type="entry name" value="ANL_N_sf"/>
</dbReference>
<evidence type="ECO:0000259" key="2">
    <source>
        <dbReference type="Pfam" id="PF13193"/>
    </source>
</evidence>
<dbReference type="PROSITE" id="PS00455">
    <property type="entry name" value="AMP_BINDING"/>
    <property type="match status" value="1"/>
</dbReference>
<dbReference type="GO" id="GO:0006631">
    <property type="term" value="P:fatty acid metabolic process"/>
    <property type="evidence" value="ECO:0007669"/>
    <property type="project" value="TreeGrafter"/>
</dbReference>
<evidence type="ECO:0000313" key="3">
    <source>
        <dbReference type="EMBL" id="KAJ5097895.1"/>
    </source>
</evidence>
<dbReference type="Gene3D" id="3.30.300.30">
    <property type="match status" value="1"/>
</dbReference>
<evidence type="ECO:0000313" key="4">
    <source>
        <dbReference type="Proteomes" id="UP001149074"/>
    </source>
</evidence>
<dbReference type="InterPro" id="IPR045851">
    <property type="entry name" value="AMP-bd_C_sf"/>
</dbReference>
<name>A0A9W9FCW1_9EURO</name>
<dbReference type="InterPro" id="IPR000873">
    <property type="entry name" value="AMP-dep_synth/lig_dom"/>
</dbReference>
<gene>
    <name evidence="3" type="ORF">N7532_004896</name>
</gene>
<reference evidence="3" key="1">
    <citation type="submission" date="2022-11" db="EMBL/GenBank/DDBJ databases">
        <authorList>
            <person name="Petersen C."/>
        </authorList>
    </citation>
    <scope>NUCLEOTIDE SEQUENCE</scope>
    <source>
        <strain evidence="3">IBT 30761</strain>
    </source>
</reference>
<organism evidence="3 4">
    <name type="scientific">Penicillium argentinense</name>
    <dbReference type="NCBI Taxonomy" id="1131581"/>
    <lineage>
        <taxon>Eukaryota</taxon>
        <taxon>Fungi</taxon>
        <taxon>Dikarya</taxon>
        <taxon>Ascomycota</taxon>
        <taxon>Pezizomycotina</taxon>
        <taxon>Eurotiomycetes</taxon>
        <taxon>Eurotiomycetidae</taxon>
        <taxon>Eurotiales</taxon>
        <taxon>Aspergillaceae</taxon>
        <taxon>Penicillium</taxon>
    </lineage>
</organism>
<evidence type="ECO:0008006" key="5">
    <source>
        <dbReference type="Google" id="ProtNLM"/>
    </source>
</evidence>
<feature type="domain" description="AMP-binding enzyme C-terminal" evidence="2">
    <location>
        <begin position="430"/>
        <end position="506"/>
    </location>
</feature>